<dbReference type="SFLD" id="SFLDG01129">
    <property type="entry name" value="C1.5:_HAD__Beta-PGM__Phosphata"/>
    <property type="match status" value="1"/>
</dbReference>
<keyword evidence="2" id="KW-1185">Reference proteome</keyword>
<dbReference type="STRING" id="1036611.A0A1L9Q1T9"/>
<dbReference type="InterPro" id="IPR023214">
    <property type="entry name" value="HAD_sf"/>
</dbReference>
<accession>A0A1L9Q1T9</accession>
<dbReference type="EMBL" id="KV878138">
    <property type="protein sequence ID" value="OJJ07755.1"/>
    <property type="molecule type" value="Genomic_DNA"/>
</dbReference>
<protein>
    <recommendedName>
        <fullName evidence="3">Phosphoglycolate phosphatase</fullName>
    </recommendedName>
</protein>
<evidence type="ECO:0000313" key="1">
    <source>
        <dbReference type="EMBL" id="OJJ07755.1"/>
    </source>
</evidence>
<dbReference type="Gene3D" id="1.10.150.240">
    <property type="entry name" value="Putative phosphatase, domain 2"/>
    <property type="match status" value="1"/>
</dbReference>
<proteinExistence type="predicted"/>
<dbReference type="SFLD" id="SFLDS00003">
    <property type="entry name" value="Haloacid_Dehalogenase"/>
    <property type="match status" value="1"/>
</dbReference>
<reference evidence="2" key="1">
    <citation type="journal article" date="2017" name="Genome Biol.">
        <title>Comparative genomics reveals high biological diversity and specific adaptations in the industrially and medically important fungal genus Aspergillus.</title>
        <authorList>
            <person name="de Vries R.P."/>
            <person name="Riley R."/>
            <person name="Wiebenga A."/>
            <person name="Aguilar-Osorio G."/>
            <person name="Amillis S."/>
            <person name="Uchima C.A."/>
            <person name="Anderluh G."/>
            <person name="Asadollahi M."/>
            <person name="Askin M."/>
            <person name="Barry K."/>
            <person name="Battaglia E."/>
            <person name="Bayram O."/>
            <person name="Benocci T."/>
            <person name="Braus-Stromeyer S.A."/>
            <person name="Caldana C."/>
            <person name="Canovas D."/>
            <person name="Cerqueira G.C."/>
            <person name="Chen F."/>
            <person name="Chen W."/>
            <person name="Choi C."/>
            <person name="Clum A."/>
            <person name="Dos Santos R.A."/>
            <person name="Damasio A.R."/>
            <person name="Diallinas G."/>
            <person name="Emri T."/>
            <person name="Fekete E."/>
            <person name="Flipphi M."/>
            <person name="Freyberg S."/>
            <person name="Gallo A."/>
            <person name="Gournas C."/>
            <person name="Habgood R."/>
            <person name="Hainaut M."/>
            <person name="Harispe M.L."/>
            <person name="Henrissat B."/>
            <person name="Hilden K.S."/>
            <person name="Hope R."/>
            <person name="Hossain A."/>
            <person name="Karabika E."/>
            <person name="Karaffa L."/>
            <person name="Karanyi Z."/>
            <person name="Krasevec N."/>
            <person name="Kuo A."/>
            <person name="Kusch H."/>
            <person name="LaButti K."/>
            <person name="Lagendijk E.L."/>
            <person name="Lapidus A."/>
            <person name="Levasseur A."/>
            <person name="Lindquist E."/>
            <person name="Lipzen A."/>
            <person name="Logrieco A.F."/>
            <person name="MacCabe A."/>
            <person name="Maekelae M.R."/>
            <person name="Malavazi I."/>
            <person name="Melin P."/>
            <person name="Meyer V."/>
            <person name="Mielnichuk N."/>
            <person name="Miskei M."/>
            <person name="Molnar A.P."/>
            <person name="Mule G."/>
            <person name="Ngan C.Y."/>
            <person name="Orejas M."/>
            <person name="Orosz E."/>
            <person name="Ouedraogo J.P."/>
            <person name="Overkamp K.M."/>
            <person name="Park H.-S."/>
            <person name="Perrone G."/>
            <person name="Piumi F."/>
            <person name="Punt P.J."/>
            <person name="Ram A.F."/>
            <person name="Ramon A."/>
            <person name="Rauscher S."/>
            <person name="Record E."/>
            <person name="Riano-Pachon D.M."/>
            <person name="Robert V."/>
            <person name="Roehrig J."/>
            <person name="Ruller R."/>
            <person name="Salamov A."/>
            <person name="Salih N.S."/>
            <person name="Samson R.A."/>
            <person name="Sandor E."/>
            <person name="Sanguinetti M."/>
            <person name="Schuetze T."/>
            <person name="Sepcic K."/>
            <person name="Shelest E."/>
            <person name="Sherlock G."/>
            <person name="Sophianopoulou V."/>
            <person name="Squina F.M."/>
            <person name="Sun H."/>
            <person name="Susca A."/>
            <person name="Todd R.B."/>
            <person name="Tsang A."/>
            <person name="Unkles S.E."/>
            <person name="van de Wiele N."/>
            <person name="van Rossen-Uffink D."/>
            <person name="Oliveira J.V."/>
            <person name="Vesth T.C."/>
            <person name="Visser J."/>
            <person name="Yu J.-H."/>
            <person name="Zhou M."/>
            <person name="Andersen M.R."/>
            <person name="Archer D.B."/>
            <person name="Baker S.E."/>
            <person name="Benoit I."/>
            <person name="Brakhage A.A."/>
            <person name="Braus G.H."/>
            <person name="Fischer R."/>
            <person name="Frisvad J.C."/>
            <person name="Goldman G.H."/>
            <person name="Houbraken J."/>
            <person name="Oakley B."/>
            <person name="Pocsi I."/>
            <person name="Scazzocchio C."/>
            <person name="Seiboth B."/>
            <person name="vanKuyk P.A."/>
            <person name="Wortman J."/>
            <person name="Dyer P.S."/>
            <person name="Grigoriev I.V."/>
        </authorList>
    </citation>
    <scope>NUCLEOTIDE SEQUENCE [LARGE SCALE GENOMIC DNA]</scope>
    <source>
        <strain evidence="2">CBS 583.65</strain>
    </source>
</reference>
<dbReference type="GO" id="GO:0008967">
    <property type="term" value="F:phosphoglycolate phosphatase activity"/>
    <property type="evidence" value="ECO:0007669"/>
    <property type="project" value="TreeGrafter"/>
</dbReference>
<sequence length="253" mass="27810">MIIFDFDGTLMHTMDAIKETWAHALQALLPDFDPSASEKDLQRLISSGAAARVTFDTLWPAQHRDKLNIEDCIKVFREIYVQHGLPLQKAFPRAREVLLAIASRNIPMAIVSNKGVEMIKTTMKQHGLDGIIPDEYIIGDPLYGEKRKPHPASYTELLASRFRARTGEDLLAAEGDVIMVGDTISDIKFARNIGARVCWCSFGDGNKEECPALEPDFTITTLADLIGVIDALSYSENTGSVVKAVCASIETGA</sequence>
<dbReference type="InterPro" id="IPR036412">
    <property type="entry name" value="HAD-like_sf"/>
</dbReference>
<evidence type="ECO:0008006" key="3">
    <source>
        <dbReference type="Google" id="ProtNLM"/>
    </source>
</evidence>
<organism evidence="1 2">
    <name type="scientific">Aspergillus versicolor CBS 583.65</name>
    <dbReference type="NCBI Taxonomy" id="1036611"/>
    <lineage>
        <taxon>Eukaryota</taxon>
        <taxon>Fungi</taxon>
        <taxon>Dikarya</taxon>
        <taxon>Ascomycota</taxon>
        <taxon>Pezizomycotina</taxon>
        <taxon>Eurotiomycetes</taxon>
        <taxon>Eurotiomycetidae</taxon>
        <taxon>Eurotiales</taxon>
        <taxon>Aspergillaceae</taxon>
        <taxon>Aspergillus</taxon>
        <taxon>Aspergillus subgen. Nidulantes</taxon>
    </lineage>
</organism>
<dbReference type="GeneID" id="63730798"/>
<dbReference type="InterPro" id="IPR041492">
    <property type="entry name" value="HAD_2"/>
</dbReference>
<dbReference type="RefSeq" id="XP_040673517.1">
    <property type="nucleotide sequence ID" value="XM_040815287.1"/>
</dbReference>
<dbReference type="AlphaFoldDB" id="A0A1L9Q1T9"/>
<dbReference type="PANTHER" id="PTHR43434:SF1">
    <property type="entry name" value="PHOSPHOGLYCOLATE PHOSPHATASE"/>
    <property type="match status" value="1"/>
</dbReference>
<name>A0A1L9Q1T9_ASPVE</name>
<dbReference type="Gene3D" id="3.40.50.1000">
    <property type="entry name" value="HAD superfamily/HAD-like"/>
    <property type="match status" value="1"/>
</dbReference>
<dbReference type="Pfam" id="PF13419">
    <property type="entry name" value="HAD_2"/>
    <property type="match status" value="1"/>
</dbReference>
<dbReference type="OrthoDB" id="40579at2759"/>
<dbReference type="SUPFAM" id="SSF56784">
    <property type="entry name" value="HAD-like"/>
    <property type="match status" value="1"/>
</dbReference>
<dbReference type="PANTHER" id="PTHR43434">
    <property type="entry name" value="PHOSPHOGLYCOLATE PHOSPHATASE"/>
    <property type="match status" value="1"/>
</dbReference>
<dbReference type="InterPro" id="IPR050155">
    <property type="entry name" value="HAD-like_hydrolase_sf"/>
</dbReference>
<dbReference type="GO" id="GO:0006281">
    <property type="term" value="P:DNA repair"/>
    <property type="evidence" value="ECO:0007669"/>
    <property type="project" value="TreeGrafter"/>
</dbReference>
<evidence type="ECO:0000313" key="2">
    <source>
        <dbReference type="Proteomes" id="UP000184073"/>
    </source>
</evidence>
<dbReference type="InterPro" id="IPR023198">
    <property type="entry name" value="PGP-like_dom2"/>
</dbReference>
<dbReference type="Proteomes" id="UP000184073">
    <property type="component" value="Unassembled WGS sequence"/>
</dbReference>
<dbReference type="VEuPathDB" id="FungiDB:ASPVEDRAFT_57031"/>
<gene>
    <name evidence="1" type="ORF">ASPVEDRAFT_57031</name>
</gene>